<feature type="region of interest" description="Disordered" evidence="1">
    <location>
        <begin position="55"/>
        <end position="163"/>
    </location>
</feature>
<feature type="compositionally biased region" description="Basic and acidic residues" evidence="1">
    <location>
        <begin position="178"/>
        <end position="187"/>
    </location>
</feature>
<dbReference type="PANTHER" id="PTHR31286:SF99">
    <property type="entry name" value="DUF4283 DOMAIN-CONTAINING PROTEIN"/>
    <property type="match status" value="1"/>
</dbReference>
<feature type="compositionally biased region" description="Basic and acidic residues" evidence="1">
    <location>
        <begin position="55"/>
        <end position="71"/>
    </location>
</feature>
<proteinExistence type="predicted"/>
<sequence>MVDMSRGKFARLCVEVDPTKLLLGRYLINGREYHIEYEGIHHICFTCGRVDHDQQHCPNNKRKEEPIKKQQENQSAEANTGIQQENNSKKQQDLQKEKASTRKNDTGKQVITENNSSFGEWMVVQRPKREKKGQKEDVIRNGEETSRQREVPQTKRNQGRFGVLYIEENPKAQGQGIEEQREQEKDT</sequence>
<feature type="compositionally biased region" description="Polar residues" evidence="1">
    <location>
        <begin position="72"/>
        <end position="86"/>
    </location>
</feature>
<evidence type="ECO:0000313" key="2">
    <source>
        <dbReference type="EMBL" id="RYQ91776.1"/>
    </source>
</evidence>
<evidence type="ECO:0000313" key="3">
    <source>
        <dbReference type="Proteomes" id="UP000289738"/>
    </source>
</evidence>
<accession>A0A444XQB8</accession>
<dbReference type="Proteomes" id="UP000289738">
    <property type="component" value="Chromosome B09"/>
</dbReference>
<dbReference type="PANTHER" id="PTHR31286">
    <property type="entry name" value="GLYCINE-RICH CELL WALL STRUCTURAL PROTEIN 1.8-LIKE"/>
    <property type="match status" value="1"/>
</dbReference>
<protein>
    <recommendedName>
        <fullName evidence="4">CCHC-type domain-containing protein</fullName>
    </recommendedName>
</protein>
<evidence type="ECO:0000256" key="1">
    <source>
        <dbReference type="SAM" id="MobiDB-lite"/>
    </source>
</evidence>
<dbReference type="STRING" id="3818.A0A444XQB8"/>
<feature type="compositionally biased region" description="Basic and acidic residues" evidence="1">
    <location>
        <begin position="133"/>
        <end position="153"/>
    </location>
</feature>
<dbReference type="InterPro" id="IPR040256">
    <property type="entry name" value="At4g02000-like"/>
</dbReference>
<keyword evidence="3" id="KW-1185">Reference proteome</keyword>
<feature type="compositionally biased region" description="Polar residues" evidence="1">
    <location>
        <begin position="107"/>
        <end position="118"/>
    </location>
</feature>
<name>A0A444XQB8_ARAHY</name>
<feature type="compositionally biased region" description="Basic and acidic residues" evidence="1">
    <location>
        <begin position="87"/>
        <end position="106"/>
    </location>
</feature>
<feature type="region of interest" description="Disordered" evidence="1">
    <location>
        <begin position="168"/>
        <end position="187"/>
    </location>
</feature>
<comment type="caution">
    <text evidence="2">The sequence shown here is derived from an EMBL/GenBank/DDBJ whole genome shotgun (WGS) entry which is preliminary data.</text>
</comment>
<gene>
    <name evidence="2" type="ORF">Ahy_B09g097806</name>
</gene>
<reference evidence="2 3" key="1">
    <citation type="submission" date="2019-01" db="EMBL/GenBank/DDBJ databases">
        <title>Sequencing of cultivated peanut Arachis hypogaea provides insights into genome evolution and oil improvement.</title>
        <authorList>
            <person name="Chen X."/>
        </authorList>
    </citation>
    <scope>NUCLEOTIDE SEQUENCE [LARGE SCALE GENOMIC DNA]</scope>
    <source>
        <strain evidence="3">cv. Fuhuasheng</strain>
        <tissue evidence="2">Leaves</tissue>
    </source>
</reference>
<dbReference type="AlphaFoldDB" id="A0A444XQB8"/>
<organism evidence="2 3">
    <name type="scientific">Arachis hypogaea</name>
    <name type="common">Peanut</name>
    <dbReference type="NCBI Taxonomy" id="3818"/>
    <lineage>
        <taxon>Eukaryota</taxon>
        <taxon>Viridiplantae</taxon>
        <taxon>Streptophyta</taxon>
        <taxon>Embryophyta</taxon>
        <taxon>Tracheophyta</taxon>
        <taxon>Spermatophyta</taxon>
        <taxon>Magnoliopsida</taxon>
        <taxon>eudicotyledons</taxon>
        <taxon>Gunneridae</taxon>
        <taxon>Pentapetalae</taxon>
        <taxon>rosids</taxon>
        <taxon>fabids</taxon>
        <taxon>Fabales</taxon>
        <taxon>Fabaceae</taxon>
        <taxon>Papilionoideae</taxon>
        <taxon>50 kb inversion clade</taxon>
        <taxon>dalbergioids sensu lato</taxon>
        <taxon>Dalbergieae</taxon>
        <taxon>Pterocarpus clade</taxon>
        <taxon>Arachis</taxon>
    </lineage>
</organism>
<evidence type="ECO:0008006" key="4">
    <source>
        <dbReference type="Google" id="ProtNLM"/>
    </source>
</evidence>
<dbReference type="EMBL" id="SDMP01000019">
    <property type="protein sequence ID" value="RYQ91776.1"/>
    <property type="molecule type" value="Genomic_DNA"/>
</dbReference>